<name>A0A1D6E1G2_MAIZE</name>
<dbReference type="GO" id="GO:0016020">
    <property type="term" value="C:membrane"/>
    <property type="evidence" value="ECO:0007669"/>
    <property type="project" value="UniProtKB-SubCell"/>
</dbReference>
<proteinExistence type="predicted"/>
<dbReference type="AlphaFoldDB" id="A0A1D6E1G2"/>
<dbReference type="STRING" id="4577.A0A1D6E1G2"/>
<dbReference type="SUPFAM" id="SSF52540">
    <property type="entry name" value="P-loop containing nucleoside triphosphate hydrolases"/>
    <property type="match status" value="1"/>
</dbReference>
<dbReference type="InterPro" id="IPR050221">
    <property type="entry name" value="26S_Proteasome_ATPase"/>
</dbReference>
<evidence type="ECO:0000259" key="7">
    <source>
        <dbReference type="Pfam" id="PF00004"/>
    </source>
</evidence>
<keyword evidence="2" id="KW-0812">Transmembrane</keyword>
<dbReference type="Gene3D" id="3.40.50.300">
    <property type="entry name" value="P-loop containing nucleotide triphosphate hydrolases"/>
    <property type="match status" value="1"/>
</dbReference>
<dbReference type="InParanoid" id="A0A1D6E1G2"/>
<evidence type="ECO:0000259" key="8">
    <source>
        <dbReference type="Pfam" id="PF01699"/>
    </source>
</evidence>
<evidence type="ECO:0000256" key="6">
    <source>
        <dbReference type="ARBA" id="ARBA00023136"/>
    </source>
</evidence>
<dbReference type="Gene3D" id="1.10.8.60">
    <property type="match status" value="1"/>
</dbReference>
<keyword evidence="3" id="KW-0547">Nucleotide-binding</keyword>
<dbReference type="GO" id="GO:0016887">
    <property type="term" value="F:ATP hydrolysis activity"/>
    <property type="evidence" value="ECO:0007669"/>
    <property type="project" value="InterPro"/>
</dbReference>
<feature type="domain" description="ATPase AAA-type core" evidence="7">
    <location>
        <begin position="111"/>
        <end position="149"/>
    </location>
</feature>
<dbReference type="Pfam" id="PF01699">
    <property type="entry name" value="Na_Ca_ex"/>
    <property type="match status" value="1"/>
</dbReference>
<evidence type="ECO:0000256" key="4">
    <source>
        <dbReference type="ARBA" id="ARBA00022840"/>
    </source>
</evidence>
<evidence type="ECO:0000313" key="9">
    <source>
        <dbReference type="EMBL" id="ONM14514.1"/>
    </source>
</evidence>
<evidence type="ECO:0000256" key="5">
    <source>
        <dbReference type="ARBA" id="ARBA00022989"/>
    </source>
</evidence>
<reference evidence="9" key="1">
    <citation type="submission" date="2015-12" db="EMBL/GenBank/DDBJ databases">
        <title>Update maize B73 reference genome by single molecule sequencing technologies.</title>
        <authorList>
            <consortium name="Maize Genome Sequencing Project"/>
            <person name="Ware D."/>
        </authorList>
    </citation>
    <scope>NUCLEOTIDE SEQUENCE [LARGE SCALE GENOMIC DNA]</scope>
    <source>
        <tissue evidence="9">Seedling</tissue>
    </source>
</reference>
<organism evidence="9">
    <name type="scientific">Zea mays</name>
    <name type="common">Maize</name>
    <dbReference type="NCBI Taxonomy" id="4577"/>
    <lineage>
        <taxon>Eukaryota</taxon>
        <taxon>Viridiplantae</taxon>
        <taxon>Streptophyta</taxon>
        <taxon>Embryophyta</taxon>
        <taxon>Tracheophyta</taxon>
        <taxon>Spermatophyta</taxon>
        <taxon>Magnoliopsida</taxon>
        <taxon>Liliopsida</taxon>
        <taxon>Poales</taxon>
        <taxon>Poaceae</taxon>
        <taxon>PACMAD clade</taxon>
        <taxon>Panicoideae</taxon>
        <taxon>Andropogonodae</taxon>
        <taxon>Andropogoneae</taxon>
        <taxon>Tripsacinae</taxon>
        <taxon>Zea</taxon>
    </lineage>
</organism>
<evidence type="ECO:0000256" key="1">
    <source>
        <dbReference type="ARBA" id="ARBA00004141"/>
    </source>
</evidence>
<dbReference type="GO" id="GO:0055085">
    <property type="term" value="P:transmembrane transport"/>
    <property type="evidence" value="ECO:0007669"/>
    <property type="project" value="InterPro"/>
</dbReference>
<keyword evidence="6" id="KW-0472">Membrane</keyword>
<dbReference type="GO" id="GO:0005524">
    <property type="term" value="F:ATP binding"/>
    <property type="evidence" value="ECO:0007669"/>
    <property type="project" value="UniProtKB-KW"/>
</dbReference>
<accession>A0A1D6E1G2</accession>
<dbReference type="InterPro" id="IPR044880">
    <property type="entry name" value="NCX_ion-bd_dom_sf"/>
</dbReference>
<dbReference type="InterPro" id="IPR004837">
    <property type="entry name" value="NaCa_Exmemb"/>
</dbReference>
<evidence type="ECO:0000256" key="2">
    <source>
        <dbReference type="ARBA" id="ARBA00022692"/>
    </source>
</evidence>
<dbReference type="InterPro" id="IPR003959">
    <property type="entry name" value="ATPase_AAA_core"/>
</dbReference>
<evidence type="ECO:0000256" key="3">
    <source>
        <dbReference type="ARBA" id="ARBA00022741"/>
    </source>
</evidence>
<dbReference type="InterPro" id="IPR027417">
    <property type="entry name" value="P-loop_NTPase"/>
</dbReference>
<keyword evidence="4" id="KW-0067">ATP-binding</keyword>
<dbReference type="Pfam" id="PF00004">
    <property type="entry name" value="AAA"/>
    <property type="match status" value="1"/>
</dbReference>
<comment type="subcellular location">
    <subcellularLocation>
        <location evidence="1">Membrane</location>
        <topology evidence="1">Multi-pass membrane protein</topology>
    </subcellularLocation>
</comment>
<sequence length="318" mass="34152">MIWMPPHHGRRSGSSDPDARALRRVDLLDHVGARPQVRRRDHEVAAGTCLSCSPLPSTPTSLATDRVGTAPWLPRSMGASSPSAGPGSTELRSAAAATSSVVAAAVANLPMDGFDQTVNVKVVMATNRADTLDPALLWPGRLDTKVEFPCPDWRQKRLVFQVYTAKMDLSDEVDLEDYVCRPDKISAADVEVLMSCAGQSSQNHEKAKKVLLIVKPHYGFGEKGRPTVGEEGVVMSIILFYIITNELVELLVALGMILRINLSILKLTVLVWGDSMGDLMSNVALPVNGGDGMQIAMSGCYAGPMFNTLAGLGTLLLD</sequence>
<protein>
    <submittedName>
        <fullName evidence="9">Cation/calcium exchanger 4</fullName>
    </submittedName>
</protein>
<gene>
    <name evidence="9" type="ORF">ZEAMMB73_Zm00001d002480</name>
</gene>
<dbReference type="ExpressionAtlas" id="A0A1D6E1G2">
    <property type="expression patterns" value="baseline and differential"/>
</dbReference>
<dbReference type="Gene3D" id="1.20.1420.30">
    <property type="entry name" value="NCX, central ion-binding region"/>
    <property type="match status" value="1"/>
</dbReference>
<dbReference type="PANTHER" id="PTHR23073">
    <property type="entry name" value="26S PROTEASOME REGULATORY SUBUNIT"/>
    <property type="match status" value="1"/>
</dbReference>
<feature type="domain" description="Sodium/calcium exchanger membrane region" evidence="8">
    <location>
        <begin position="233"/>
        <end position="317"/>
    </location>
</feature>
<keyword evidence="5" id="KW-1133">Transmembrane helix</keyword>
<dbReference type="EMBL" id="CM007648">
    <property type="protein sequence ID" value="ONM14514.1"/>
    <property type="molecule type" value="Genomic_DNA"/>
</dbReference>